<comment type="caution">
    <text evidence="1">The sequence shown here is derived from an EMBL/GenBank/DDBJ whole genome shotgun (WGS) entry which is preliminary data.</text>
</comment>
<reference evidence="1 2" key="1">
    <citation type="submission" date="2015-03" db="EMBL/GenBank/DDBJ databases">
        <title>Genome sequence of Pseudoalteromonas aurantia.</title>
        <authorList>
            <person name="Xie B.-B."/>
            <person name="Rong J.-C."/>
            <person name="Qin Q.-L."/>
            <person name="Zhang Y.-Z."/>
        </authorList>
    </citation>
    <scope>NUCLEOTIDE SEQUENCE [LARGE SCALE GENOMIC DNA]</scope>
    <source>
        <strain evidence="1 2">208</strain>
    </source>
</reference>
<evidence type="ECO:0000313" key="2">
    <source>
        <dbReference type="Proteomes" id="UP000615755"/>
    </source>
</evidence>
<name>A0ABR9E9U0_9GAMM</name>
<sequence length="174" mass="19208">MNLLKYFSVLLCVISVLGCASKQQQMSTLEVRSMQTKEYDSTTQLVVFKALINALLDRGFTLTSSDSDAGVVLANSTTTQTNGTEVLTKAVATYFTLGLNWVFGDNNLDDTISIDISANVTQLKGITRVRINAIAKRLNSSGEVVESDMIVEPQYYNSIFEQIEKSVFLEQNLD</sequence>
<dbReference type="Proteomes" id="UP000615755">
    <property type="component" value="Unassembled WGS sequence"/>
</dbReference>
<accession>A0ABR9E9U0</accession>
<organism evidence="1 2">
    <name type="scientific">Pseudoalteromonas aurantia 208</name>
    <dbReference type="NCBI Taxonomy" id="1314867"/>
    <lineage>
        <taxon>Bacteria</taxon>
        <taxon>Pseudomonadati</taxon>
        <taxon>Pseudomonadota</taxon>
        <taxon>Gammaproteobacteria</taxon>
        <taxon>Alteromonadales</taxon>
        <taxon>Pseudoalteromonadaceae</taxon>
        <taxon>Pseudoalteromonas</taxon>
    </lineage>
</organism>
<dbReference type="PROSITE" id="PS51257">
    <property type="entry name" value="PROKAR_LIPOPROTEIN"/>
    <property type="match status" value="1"/>
</dbReference>
<dbReference type="EMBL" id="AQGV01000011">
    <property type="protein sequence ID" value="MBE0367025.1"/>
    <property type="molecule type" value="Genomic_DNA"/>
</dbReference>
<keyword evidence="2" id="KW-1185">Reference proteome</keyword>
<protein>
    <submittedName>
        <fullName evidence="1">Uncharacterized protein</fullName>
    </submittedName>
</protein>
<proteinExistence type="predicted"/>
<dbReference type="RefSeq" id="WP_192506492.1">
    <property type="nucleotide sequence ID" value="NZ_AQGV01000011.1"/>
</dbReference>
<gene>
    <name evidence="1" type="ORF">PAUR_a0318</name>
</gene>
<evidence type="ECO:0000313" key="1">
    <source>
        <dbReference type="EMBL" id="MBE0367025.1"/>
    </source>
</evidence>